<dbReference type="EMBL" id="FOEE01000018">
    <property type="protein sequence ID" value="SEP25024.1"/>
    <property type="molecule type" value="Genomic_DNA"/>
</dbReference>
<dbReference type="STRING" id="673521.SAMN05660991_04278"/>
<feature type="region of interest" description="Disordered" evidence="1">
    <location>
        <begin position="32"/>
        <end position="51"/>
    </location>
</feature>
<name>A0A1H8WBJ8_9ACTN</name>
<protein>
    <submittedName>
        <fullName evidence="2">Uncharacterized protein</fullName>
    </submittedName>
</protein>
<dbReference type="Proteomes" id="UP000198960">
    <property type="component" value="Unassembled WGS sequence"/>
</dbReference>
<evidence type="ECO:0000313" key="2">
    <source>
        <dbReference type="EMBL" id="SEP25024.1"/>
    </source>
</evidence>
<sequence length="51" mass="5030">MTLGGILVLLFLLAVGALAVTTLVVAVRGGRGPGDPPASHARVDPAGFFSA</sequence>
<gene>
    <name evidence="2" type="ORF">SAMN05660991_04278</name>
</gene>
<evidence type="ECO:0000313" key="3">
    <source>
        <dbReference type="Proteomes" id="UP000198960"/>
    </source>
</evidence>
<proteinExistence type="predicted"/>
<accession>A0A1H8WBJ8</accession>
<dbReference type="AlphaFoldDB" id="A0A1H8WBJ8"/>
<organism evidence="2 3">
    <name type="scientific">Trujillonella endophytica</name>
    <dbReference type="NCBI Taxonomy" id="673521"/>
    <lineage>
        <taxon>Bacteria</taxon>
        <taxon>Bacillati</taxon>
        <taxon>Actinomycetota</taxon>
        <taxon>Actinomycetes</taxon>
        <taxon>Geodermatophilales</taxon>
        <taxon>Geodermatophilaceae</taxon>
        <taxon>Trujillonella</taxon>
    </lineage>
</organism>
<evidence type="ECO:0000256" key="1">
    <source>
        <dbReference type="SAM" id="MobiDB-lite"/>
    </source>
</evidence>
<reference evidence="3" key="1">
    <citation type="submission" date="2016-10" db="EMBL/GenBank/DDBJ databases">
        <authorList>
            <person name="Varghese N."/>
            <person name="Submissions S."/>
        </authorList>
    </citation>
    <scope>NUCLEOTIDE SEQUENCE [LARGE SCALE GENOMIC DNA]</scope>
    <source>
        <strain evidence="3">DSM 45413</strain>
    </source>
</reference>
<keyword evidence="3" id="KW-1185">Reference proteome</keyword>
<dbReference type="RefSeq" id="WP_170861222.1">
    <property type="nucleotide sequence ID" value="NZ_FOEE01000018.1"/>
</dbReference>